<evidence type="ECO:0000313" key="1">
    <source>
        <dbReference type="EMBL" id="NYH51424.1"/>
    </source>
</evidence>
<gene>
    <name evidence="1" type="ORF">HNR06_001013</name>
</gene>
<protein>
    <recommendedName>
        <fullName evidence="3">GIY-YIG nuclease family protein</fullName>
    </recommendedName>
</protein>
<evidence type="ECO:0008006" key="3">
    <source>
        <dbReference type="Google" id="ProtNLM"/>
    </source>
</evidence>
<organism evidence="1 2">
    <name type="scientific">Nocardiopsis sinuspersici</name>
    <dbReference type="NCBI Taxonomy" id="501010"/>
    <lineage>
        <taxon>Bacteria</taxon>
        <taxon>Bacillati</taxon>
        <taxon>Actinomycetota</taxon>
        <taxon>Actinomycetes</taxon>
        <taxon>Streptosporangiales</taxon>
        <taxon>Nocardiopsidaceae</taxon>
        <taxon>Nocardiopsis</taxon>
    </lineage>
</organism>
<sequence>MKKWESDLKFRTVDFDATIRRCREKTYPPGHLVYYLRFCCRIKIGKTTDLDARLKSIPHEEILAIEPGDVFFEQILLWEFGRYRITGEWFSQGPELVRHVLELRDGAPWDGIPDT</sequence>
<reference evidence="1 2" key="1">
    <citation type="submission" date="2020-07" db="EMBL/GenBank/DDBJ databases">
        <title>Sequencing the genomes of 1000 actinobacteria strains.</title>
        <authorList>
            <person name="Klenk H.-P."/>
        </authorList>
    </citation>
    <scope>NUCLEOTIDE SEQUENCE [LARGE SCALE GENOMIC DNA]</scope>
    <source>
        <strain evidence="1 2">DSM 45278</strain>
    </source>
</reference>
<dbReference type="Pfam" id="PF13455">
    <property type="entry name" value="MUG113"/>
    <property type="match status" value="1"/>
</dbReference>
<accession>A0A7Z0BJI7</accession>
<dbReference type="RefSeq" id="WP_179809328.1">
    <property type="nucleotide sequence ID" value="NZ_JACCHL010000001.1"/>
</dbReference>
<dbReference type="Proteomes" id="UP000584931">
    <property type="component" value="Unassembled WGS sequence"/>
</dbReference>
<dbReference type="AlphaFoldDB" id="A0A7Z0BJI7"/>
<dbReference type="EMBL" id="JACCHL010000001">
    <property type="protein sequence ID" value="NYH51424.1"/>
    <property type="molecule type" value="Genomic_DNA"/>
</dbReference>
<name>A0A7Z0BJI7_9ACTN</name>
<comment type="caution">
    <text evidence="1">The sequence shown here is derived from an EMBL/GenBank/DDBJ whole genome shotgun (WGS) entry which is preliminary data.</text>
</comment>
<evidence type="ECO:0000313" key="2">
    <source>
        <dbReference type="Proteomes" id="UP000584931"/>
    </source>
</evidence>
<proteinExistence type="predicted"/>